<evidence type="ECO:0000256" key="3">
    <source>
        <dbReference type="PROSITE-ProRule" id="PRU00339"/>
    </source>
</evidence>
<dbReference type="STRING" id="59374.FSU_0711"/>
<evidence type="ECO:0000313" key="7">
    <source>
        <dbReference type="EMBL" id="ADL26050.1"/>
    </source>
</evidence>
<evidence type="ECO:0000313" key="9">
    <source>
        <dbReference type="Proteomes" id="UP000001497"/>
    </source>
</evidence>
<feature type="region of interest" description="Disordered" evidence="4">
    <location>
        <begin position="119"/>
        <end position="186"/>
    </location>
</feature>
<keyword evidence="1" id="KW-0677">Repeat</keyword>
<keyword evidence="9" id="KW-1185">Reference proteome</keyword>
<dbReference type="Proteomes" id="UP000001497">
    <property type="component" value="Chromosome"/>
</dbReference>
<dbReference type="HOGENOM" id="CLU_615037_0_0_0"/>
<dbReference type="AlphaFoldDB" id="C9RKI3"/>
<dbReference type="eggNOG" id="COG0457">
    <property type="taxonomic scope" value="Bacteria"/>
</dbReference>
<dbReference type="PANTHER" id="PTHR44943:SF8">
    <property type="entry name" value="TPR REPEAT-CONTAINING PROTEIN MJ0263"/>
    <property type="match status" value="1"/>
</dbReference>
<evidence type="ECO:0000256" key="1">
    <source>
        <dbReference type="ARBA" id="ARBA00022737"/>
    </source>
</evidence>
<evidence type="ECO:0000256" key="5">
    <source>
        <dbReference type="SAM" id="SignalP"/>
    </source>
</evidence>
<sequence length="445" mass="49016">MVFTKFFTMNKKLSFIALALLVGMSQAWAVDPRIEQGARFEAKGQYDKALGEYRAMLAENKKNTEAYMAAGKVRMKMKDYKGAVANFRLAYGYDPSLTEAYEGAAKAYEAMGQQAKADAERAKMKGGKAAASTPKAEAKAEPAKTAQPAQTAPVAKAEPAKTAAPAKVETPKAAQPAPATAVASEDPFEKGKALLAEGRYAEAAPLWRAVLSKKPGDAGAYFYAGLTRYEMGEYDKAEFNLKKGLSYKERGNDANYYLAKINQKSKRTEQEKKYLAAYLKKAAPDAKFRKVAEDRMAEINAVASAAAEEKAMQEAEAKALKDAKKSGNDKSKSVDVAPQREDVAPTASNSIANANALYADGYHEAALQMYKALLENEITPDERYFAMLQMGNIYREMRDFHSAVTRYRDVVREFPDSDWATEAERALEDAVWLEKHASELPRNKR</sequence>
<feature type="repeat" description="TPR" evidence="3">
    <location>
        <begin position="64"/>
        <end position="97"/>
    </location>
</feature>
<reference evidence="8" key="2">
    <citation type="submission" date="2010-08" db="EMBL/GenBank/DDBJ databases">
        <title>Complete sequence of Fibrobacter succinogenes subsp. succinogenes S85.</title>
        <authorList>
            <person name="Durkin A.S."/>
            <person name="Nelson K.E."/>
            <person name="Morrison M."/>
            <person name="Forsberg C.W."/>
            <person name="Wilson D.B."/>
            <person name="Russell J.B."/>
            <person name="Cann I.K.O."/>
            <person name="Mackie R.I."/>
            <person name="White B.A."/>
        </authorList>
    </citation>
    <scope>NUCLEOTIDE SEQUENCE [LARGE SCALE GENOMIC DNA]</scope>
    <source>
        <strain evidence="8">ATCC 19169 / S85</strain>
    </source>
</reference>
<dbReference type="EMBL" id="CP002158">
    <property type="protein sequence ID" value="ADL26050.1"/>
    <property type="molecule type" value="Genomic_DNA"/>
</dbReference>
<evidence type="ECO:0000313" key="6">
    <source>
        <dbReference type="EMBL" id="ACX73911.1"/>
    </source>
</evidence>
<dbReference type="PANTHER" id="PTHR44943">
    <property type="entry name" value="CELLULOSE SYNTHASE OPERON PROTEIN C"/>
    <property type="match status" value="1"/>
</dbReference>
<dbReference type="KEGG" id="fsc:FSU_0711"/>
<feature type="region of interest" description="Disordered" evidence="4">
    <location>
        <begin position="317"/>
        <end position="342"/>
    </location>
</feature>
<dbReference type="Pfam" id="PF13432">
    <property type="entry name" value="TPR_16"/>
    <property type="match status" value="2"/>
</dbReference>
<keyword evidence="2 3" id="KW-0802">TPR repeat</keyword>
<dbReference type="Gene3D" id="1.25.40.10">
    <property type="entry name" value="Tetratricopeptide repeat domain"/>
    <property type="match status" value="3"/>
</dbReference>
<accession>C9RKI3</accession>
<keyword evidence="5" id="KW-0732">Signal</keyword>
<dbReference type="PATRIC" id="fig|59374.8.peg.685"/>
<name>C9RKI3_FIBSS</name>
<dbReference type="InterPro" id="IPR011990">
    <property type="entry name" value="TPR-like_helical_dom_sf"/>
</dbReference>
<dbReference type="PROSITE" id="PS50005">
    <property type="entry name" value="TPR"/>
    <property type="match status" value="2"/>
</dbReference>
<feature type="compositionally biased region" description="Low complexity" evidence="4">
    <location>
        <begin position="143"/>
        <end position="183"/>
    </location>
</feature>
<reference evidence="7" key="3">
    <citation type="submission" date="2010-08" db="EMBL/GenBank/DDBJ databases">
        <authorList>
            <person name="Durkin A.S."/>
            <person name="Nelson K.E."/>
            <person name="Morrison M."/>
            <person name="Forsberg C.W."/>
            <person name="Wilson D.B."/>
            <person name="Russell J.B."/>
            <person name="Cann I.K.O."/>
            <person name="Mackie R.I."/>
            <person name="White B.A."/>
        </authorList>
    </citation>
    <scope>NUCLEOTIDE SEQUENCE</scope>
    <source>
        <strain evidence="7">S85</strain>
    </source>
</reference>
<dbReference type="KEGG" id="fsu:Fisuc_0299"/>
<reference evidence="6 9" key="1">
    <citation type="submission" date="2009-10" db="EMBL/GenBank/DDBJ databases">
        <title>Complete sequence of Fibrobacter succinogenes subsp. succinogenes S85.</title>
        <authorList>
            <consortium name="US DOE Joint Genome Institute"/>
            <person name="Lucas S."/>
            <person name="Copeland A."/>
            <person name="Lapidus A."/>
            <person name="Glavina del Rio T."/>
            <person name="Tice H."/>
            <person name="Bruce D."/>
            <person name="Goodwin L."/>
            <person name="Pitluck S."/>
            <person name="Chertkov O."/>
            <person name="Detter J.C."/>
            <person name="Han C."/>
            <person name="Tapia R."/>
            <person name="Larimer F."/>
            <person name="Land M."/>
            <person name="Hauser L."/>
            <person name="Kyrpides N."/>
            <person name="Mikhailova N."/>
            <person name="Weimer P.J."/>
            <person name="Stevenson D.M."/>
            <person name="Boyum J."/>
            <person name="Brumm P.I."/>
            <person name="Mead D."/>
        </authorList>
    </citation>
    <scope>NUCLEOTIDE SEQUENCE [LARGE SCALE GENOMIC DNA]</scope>
    <source>
        <strain evidence="9">ATCC 19169 / S85</strain>
        <strain evidence="6">S85</strain>
    </source>
</reference>
<dbReference type="InterPro" id="IPR019734">
    <property type="entry name" value="TPR_rpt"/>
</dbReference>
<evidence type="ECO:0000256" key="2">
    <source>
        <dbReference type="ARBA" id="ARBA00022803"/>
    </source>
</evidence>
<feature type="repeat" description="TPR" evidence="3">
    <location>
        <begin position="384"/>
        <end position="417"/>
    </location>
</feature>
<gene>
    <name evidence="6" type="ordered locus">Fisuc_0299</name>
    <name evidence="7" type="ordered locus">FSU_0711</name>
</gene>
<evidence type="ECO:0000313" key="8">
    <source>
        <dbReference type="Proteomes" id="UP000000517"/>
    </source>
</evidence>
<dbReference type="OrthoDB" id="9810110at2"/>
<organism evidence="7 8">
    <name type="scientific">Fibrobacter succinogenes (strain ATCC 19169 / S85)</name>
    <dbReference type="NCBI Taxonomy" id="59374"/>
    <lineage>
        <taxon>Bacteria</taxon>
        <taxon>Pseudomonadati</taxon>
        <taxon>Fibrobacterota</taxon>
        <taxon>Fibrobacteria</taxon>
        <taxon>Fibrobacterales</taxon>
        <taxon>Fibrobacteraceae</taxon>
        <taxon>Fibrobacter</taxon>
    </lineage>
</organism>
<feature type="signal peptide" evidence="5">
    <location>
        <begin position="1"/>
        <end position="29"/>
    </location>
</feature>
<proteinExistence type="predicted"/>
<protein>
    <submittedName>
        <fullName evidence="7">Tetratricopeptide repeat protein</fullName>
    </submittedName>
</protein>
<dbReference type="Proteomes" id="UP000000517">
    <property type="component" value="Chromosome"/>
</dbReference>
<dbReference type="Pfam" id="PF13174">
    <property type="entry name" value="TPR_6"/>
    <property type="match status" value="1"/>
</dbReference>
<feature type="chain" id="PRO_5003001679" evidence="5">
    <location>
        <begin position="30"/>
        <end position="445"/>
    </location>
</feature>
<dbReference type="SUPFAM" id="SSF48452">
    <property type="entry name" value="TPR-like"/>
    <property type="match status" value="1"/>
</dbReference>
<evidence type="ECO:0000256" key="4">
    <source>
        <dbReference type="SAM" id="MobiDB-lite"/>
    </source>
</evidence>
<dbReference type="InterPro" id="IPR051685">
    <property type="entry name" value="Ycf3/AcsC/BcsC/TPR_MFPF"/>
</dbReference>
<dbReference type="EMBL" id="CP001792">
    <property type="protein sequence ID" value="ACX73911.1"/>
    <property type="molecule type" value="Genomic_DNA"/>
</dbReference>
<dbReference type="SMART" id="SM00028">
    <property type="entry name" value="TPR"/>
    <property type="match status" value="5"/>
</dbReference>